<dbReference type="GO" id="GO:0006914">
    <property type="term" value="P:autophagy"/>
    <property type="evidence" value="ECO:0007669"/>
    <property type="project" value="UniProtKB-KW"/>
</dbReference>
<keyword evidence="8 18" id="KW-0812">Transmembrane</keyword>
<protein>
    <recommendedName>
        <fullName evidence="6">Autophagy-related protein 27</fullName>
    </recommendedName>
</protein>
<dbReference type="PROSITE" id="PS51914">
    <property type="entry name" value="MRH"/>
    <property type="match status" value="1"/>
</dbReference>
<gene>
    <name evidence="21" type="ORF">O181_020641</name>
</gene>
<dbReference type="GO" id="GO:0031966">
    <property type="term" value="C:mitochondrial membrane"/>
    <property type="evidence" value="ECO:0007669"/>
    <property type="project" value="UniProtKB-SubCell"/>
</dbReference>
<evidence type="ECO:0000256" key="7">
    <source>
        <dbReference type="ARBA" id="ARBA00022448"/>
    </source>
</evidence>
<dbReference type="GO" id="GO:0000139">
    <property type="term" value="C:Golgi membrane"/>
    <property type="evidence" value="ECO:0007669"/>
    <property type="project" value="UniProtKB-SubCell"/>
</dbReference>
<dbReference type="GO" id="GO:0015031">
    <property type="term" value="P:protein transport"/>
    <property type="evidence" value="ECO:0007669"/>
    <property type="project" value="UniProtKB-KW"/>
</dbReference>
<keyword evidence="22" id="KW-1185">Reference proteome</keyword>
<keyword evidence="7" id="KW-0813">Transport</keyword>
<proteinExistence type="inferred from homology"/>
<evidence type="ECO:0000256" key="1">
    <source>
        <dbReference type="ARBA" id="ARBA00004304"/>
    </source>
</evidence>
<keyword evidence="13" id="KW-0333">Golgi apparatus</keyword>
<dbReference type="GO" id="GO:0034045">
    <property type="term" value="C:phagophore assembly site membrane"/>
    <property type="evidence" value="ECO:0007669"/>
    <property type="project" value="UniProtKB-SubCell"/>
</dbReference>
<dbReference type="EMBL" id="AVOT02006168">
    <property type="protein sequence ID" value="MBW0480926.1"/>
    <property type="molecule type" value="Genomic_DNA"/>
</dbReference>
<dbReference type="InterPro" id="IPR009011">
    <property type="entry name" value="Man6P_isomerase_rcpt-bd_dom_sf"/>
</dbReference>
<dbReference type="Proteomes" id="UP000765509">
    <property type="component" value="Unassembled WGS sequence"/>
</dbReference>
<evidence type="ECO:0000256" key="14">
    <source>
        <dbReference type="ARBA" id="ARBA00023128"/>
    </source>
</evidence>
<dbReference type="AlphaFoldDB" id="A0A9Q3GV06"/>
<keyword evidence="16" id="KW-1015">Disulfide bond</keyword>
<dbReference type="Gene3D" id="2.70.130.10">
    <property type="entry name" value="Mannose-6-phosphate receptor binding domain"/>
    <property type="match status" value="1"/>
</dbReference>
<evidence type="ECO:0000256" key="5">
    <source>
        <dbReference type="ARBA" id="ARBA00005363"/>
    </source>
</evidence>
<accession>A0A9Q3GV06</accession>
<dbReference type="SUPFAM" id="SSF50911">
    <property type="entry name" value="Mannose 6-phosphate receptor domain"/>
    <property type="match status" value="1"/>
</dbReference>
<dbReference type="Pfam" id="PF09451">
    <property type="entry name" value="ATG27"/>
    <property type="match status" value="1"/>
</dbReference>
<evidence type="ECO:0000256" key="4">
    <source>
        <dbReference type="ARBA" id="ARBA00004614"/>
    </source>
</evidence>
<dbReference type="OrthoDB" id="29460at2759"/>
<evidence type="ECO:0000259" key="20">
    <source>
        <dbReference type="PROSITE" id="PS51914"/>
    </source>
</evidence>
<evidence type="ECO:0000313" key="21">
    <source>
        <dbReference type="EMBL" id="MBW0480926.1"/>
    </source>
</evidence>
<comment type="caution">
    <text evidence="21">The sequence shown here is derived from an EMBL/GenBank/DDBJ whole genome shotgun (WGS) entry which is preliminary data.</text>
</comment>
<dbReference type="InterPro" id="IPR018939">
    <property type="entry name" value="Autophagy-rel_prot_27"/>
</dbReference>
<dbReference type="PANTHER" id="PTHR15071:SF13">
    <property type="entry name" value="AUTOPHAGY-RELATED PROTEIN 27"/>
    <property type="match status" value="1"/>
</dbReference>
<evidence type="ECO:0000256" key="12">
    <source>
        <dbReference type="ARBA" id="ARBA00023006"/>
    </source>
</evidence>
<keyword evidence="10" id="KW-0653">Protein transport</keyword>
<keyword evidence="12" id="KW-0072">Autophagy</keyword>
<evidence type="ECO:0000256" key="17">
    <source>
        <dbReference type="ARBA" id="ARBA00023329"/>
    </source>
</evidence>
<feature type="domain" description="MRH" evidence="20">
    <location>
        <begin position="40"/>
        <end position="200"/>
    </location>
</feature>
<sequence length="280" mass="30869">MVCFNPTLVTACLVHALLLLSVGLSQVRHHPSVGSQGGLIDCKYSAPDQSHYDFSKLIDEKAWPLNLTTTKSTPPSITTETILISICKELPSPNAQSFCPQGTFVCMYIYNLIGHDKRLEKIIPIGTDKTPFVVQGGGKSGQDPIKLTMQGSNYVGVQQSVQLTLICSGSKSTDSKTDAEYNALDGRLNVTWSSPLACASTEKPRSKTSRSWFQDLVFLVFMAFAAYLGIGYCYNFRTYGATGWDAVPHQNFWRELPQTLFDTFFKIRSSRGTSSGYTTI</sequence>
<feature type="transmembrane region" description="Helical" evidence="18">
    <location>
        <begin position="212"/>
        <end position="234"/>
    </location>
</feature>
<keyword evidence="17" id="KW-0968">Cytoplasmic vesicle</keyword>
<comment type="similarity">
    <text evidence="5">Belongs to the ATG27 family.</text>
</comment>
<organism evidence="21 22">
    <name type="scientific">Austropuccinia psidii MF-1</name>
    <dbReference type="NCBI Taxonomy" id="1389203"/>
    <lineage>
        <taxon>Eukaryota</taxon>
        <taxon>Fungi</taxon>
        <taxon>Dikarya</taxon>
        <taxon>Basidiomycota</taxon>
        <taxon>Pucciniomycotina</taxon>
        <taxon>Pucciniomycetes</taxon>
        <taxon>Pucciniales</taxon>
        <taxon>Sphaerophragmiaceae</taxon>
        <taxon>Austropuccinia</taxon>
    </lineage>
</organism>
<reference evidence="21" key="1">
    <citation type="submission" date="2021-03" db="EMBL/GenBank/DDBJ databases">
        <title>Draft genome sequence of rust myrtle Austropuccinia psidii MF-1, a brazilian biotype.</title>
        <authorList>
            <person name="Quecine M.C."/>
            <person name="Pachon D.M.R."/>
            <person name="Bonatelli M.L."/>
            <person name="Correr F.H."/>
            <person name="Franceschini L.M."/>
            <person name="Leite T.F."/>
            <person name="Margarido G.R.A."/>
            <person name="Almeida C.A."/>
            <person name="Ferrarezi J.A."/>
            <person name="Labate C.A."/>
        </authorList>
    </citation>
    <scope>NUCLEOTIDE SEQUENCE</scope>
    <source>
        <strain evidence="21">MF-1</strain>
    </source>
</reference>
<feature type="signal peptide" evidence="19">
    <location>
        <begin position="1"/>
        <end position="25"/>
    </location>
</feature>
<evidence type="ECO:0000256" key="16">
    <source>
        <dbReference type="ARBA" id="ARBA00023157"/>
    </source>
</evidence>
<evidence type="ECO:0000256" key="2">
    <source>
        <dbReference type="ARBA" id="ARBA00004358"/>
    </source>
</evidence>
<evidence type="ECO:0000256" key="13">
    <source>
        <dbReference type="ARBA" id="ARBA00023034"/>
    </source>
</evidence>
<evidence type="ECO:0000256" key="3">
    <source>
        <dbReference type="ARBA" id="ARBA00004472"/>
    </source>
</evidence>
<evidence type="ECO:0000256" key="19">
    <source>
        <dbReference type="SAM" id="SignalP"/>
    </source>
</evidence>
<keyword evidence="14" id="KW-0496">Mitochondrion</keyword>
<evidence type="ECO:0000256" key="8">
    <source>
        <dbReference type="ARBA" id="ARBA00022692"/>
    </source>
</evidence>
<name>A0A9Q3GV06_9BASI</name>
<keyword evidence="9 19" id="KW-0732">Signal</keyword>
<feature type="chain" id="PRO_5040169220" description="Autophagy-related protein 27" evidence="19">
    <location>
        <begin position="26"/>
        <end position="280"/>
    </location>
</feature>
<evidence type="ECO:0000256" key="6">
    <source>
        <dbReference type="ARBA" id="ARBA00013776"/>
    </source>
</evidence>
<dbReference type="PANTHER" id="PTHR15071">
    <property type="entry name" value="MANNOSE-6-PHOSPHATE RECEPTOR FAMILY MEMBER"/>
    <property type="match status" value="1"/>
</dbReference>
<evidence type="ECO:0000256" key="18">
    <source>
        <dbReference type="SAM" id="Phobius"/>
    </source>
</evidence>
<evidence type="ECO:0000256" key="10">
    <source>
        <dbReference type="ARBA" id="ARBA00022927"/>
    </source>
</evidence>
<dbReference type="InterPro" id="IPR044865">
    <property type="entry name" value="MRH_dom"/>
</dbReference>
<comment type="subcellular location">
    <subcellularLocation>
        <location evidence="2">Cytoplasmic vesicle membrane</location>
        <topology evidence="2">Single-pass type I membrane protein</topology>
    </subcellularLocation>
    <subcellularLocation>
        <location evidence="4">Golgi apparatus membrane</location>
        <topology evidence="4">Single-pass type I membrane protein</topology>
    </subcellularLocation>
    <subcellularLocation>
        <location evidence="1">Mitochondrion membrane</location>
        <topology evidence="1">Single-pass membrane protein</topology>
    </subcellularLocation>
    <subcellularLocation>
        <location evidence="3">Preautophagosomal structure membrane</location>
        <topology evidence="3">Single-pass type I membrane protein</topology>
    </subcellularLocation>
</comment>
<evidence type="ECO:0000256" key="11">
    <source>
        <dbReference type="ARBA" id="ARBA00022989"/>
    </source>
</evidence>
<dbReference type="GO" id="GO:0030659">
    <property type="term" value="C:cytoplasmic vesicle membrane"/>
    <property type="evidence" value="ECO:0007669"/>
    <property type="project" value="UniProtKB-SubCell"/>
</dbReference>
<evidence type="ECO:0000256" key="15">
    <source>
        <dbReference type="ARBA" id="ARBA00023136"/>
    </source>
</evidence>
<evidence type="ECO:0000256" key="9">
    <source>
        <dbReference type="ARBA" id="ARBA00022729"/>
    </source>
</evidence>
<keyword evidence="11 18" id="KW-1133">Transmembrane helix</keyword>
<evidence type="ECO:0000313" key="22">
    <source>
        <dbReference type="Proteomes" id="UP000765509"/>
    </source>
</evidence>
<keyword evidence="15 18" id="KW-0472">Membrane</keyword>